<evidence type="ECO:0000313" key="3">
    <source>
        <dbReference type="Proteomes" id="UP000183656"/>
    </source>
</evidence>
<dbReference type="Proteomes" id="UP000183656">
    <property type="component" value="Unassembled WGS sequence"/>
</dbReference>
<evidence type="ECO:0000259" key="1">
    <source>
        <dbReference type="Pfam" id="PF09361"/>
    </source>
</evidence>
<dbReference type="InterPro" id="IPR018968">
    <property type="entry name" value="Phasin"/>
</dbReference>
<gene>
    <name evidence="2" type="ORF">SAMN04489707_1010106</name>
</gene>
<reference evidence="2 3" key="1">
    <citation type="submission" date="2016-10" db="EMBL/GenBank/DDBJ databases">
        <authorList>
            <person name="de Groot N.N."/>
        </authorList>
    </citation>
    <scope>NUCLEOTIDE SEQUENCE [LARGE SCALE GENOMIC DNA]</scope>
    <source>
        <strain evidence="2 3">R-24608</strain>
    </source>
</reference>
<keyword evidence="3" id="KW-1185">Reference proteome</keyword>
<dbReference type="NCBIfam" id="TIGR01841">
    <property type="entry name" value="phasin"/>
    <property type="match status" value="1"/>
</dbReference>
<sequence>MSLTAEQILASHKANVETLFGLTSKAFEGVEKLVELNVTASRAALNEAANHAQAVLSVKDVQELLALQANMFQPLAEKTAAYSRHLYDIAAGTGAEFGKALESKTAEAQQSFATLVDNAAKNAPAGSETAVAVMKSAVSAATNAFESVQKAVKQASDVAEANFNAVANTAAKAATPRKR</sequence>
<dbReference type="AlphaFoldDB" id="A0A1I7HHG4"/>
<protein>
    <submittedName>
        <fullName evidence="2">Phasin family protein</fullName>
    </submittedName>
</protein>
<dbReference type="RefSeq" id="WP_054255096.1">
    <property type="nucleotide sequence ID" value="NZ_CYIG01000004.1"/>
</dbReference>
<evidence type="ECO:0000313" key="2">
    <source>
        <dbReference type="EMBL" id="SFU60187.1"/>
    </source>
</evidence>
<accession>A0A1I7HHG4</accession>
<dbReference type="OrthoDB" id="5298576at2"/>
<feature type="domain" description="Phasin" evidence="1">
    <location>
        <begin position="6"/>
        <end position="103"/>
    </location>
</feature>
<dbReference type="Pfam" id="PF09361">
    <property type="entry name" value="Phasin_2"/>
    <property type="match status" value="1"/>
</dbReference>
<dbReference type="InterPro" id="IPR010127">
    <property type="entry name" value="Phasin_subfam-1"/>
</dbReference>
<proteinExistence type="predicted"/>
<dbReference type="EMBL" id="FPBX01000010">
    <property type="protein sequence ID" value="SFU60187.1"/>
    <property type="molecule type" value="Genomic_DNA"/>
</dbReference>
<name>A0A1I7HHG4_9BURK</name>
<dbReference type="STRING" id="343013.SAMN04489707_1010106"/>
<organism evidence="2 3">
    <name type="scientific">Paenacidovorax caeni</name>
    <dbReference type="NCBI Taxonomy" id="343013"/>
    <lineage>
        <taxon>Bacteria</taxon>
        <taxon>Pseudomonadati</taxon>
        <taxon>Pseudomonadota</taxon>
        <taxon>Betaproteobacteria</taxon>
        <taxon>Burkholderiales</taxon>
        <taxon>Comamonadaceae</taxon>
        <taxon>Paenacidovorax</taxon>
    </lineage>
</organism>